<protein>
    <submittedName>
        <fullName evidence="2">Uncharacterized protein</fullName>
    </submittedName>
</protein>
<keyword evidence="3" id="KW-1185">Reference proteome</keyword>
<dbReference type="AlphaFoldDB" id="A0A9P4TQP3"/>
<evidence type="ECO:0000256" key="1">
    <source>
        <dbReference type="SAM" id="MobiDB-lite"/>
    </source>
</evidence>
<feature type="compositionally biased region" description="Low complexity" evidence="1">
    <location>
        <begin position="74"/>
        <end position="88"/>
    </location>
</feature>
<reference evidence="3" key="1">
    <citation type="journal article" date="2020" name="Stud. Mycol.">
        <title>101 Dothideomycetes genomes: A test case for predicting lifestyles and emergence of pathogens.</title>
        <authorList>
            <person name="Haridas S."/>
            <person name="Albert R."/>
            <person name="Binder M."/>
            <person name="Bloem J."/>
            <person name="LaButti K."/>
            <person name="Salamov A."/>
            <person name="Andreopoulos B."/>
            <person name="Baker S."/>
            <person name="Barry K."/>
            <person name="Bills G."/>
            <person name="Bluhm B."/>
            <person name="Cannon C."/>
            <person name="Castanera R."/>
            <person name="Culley D."/>
            <person name="Daum C."/>
            <person name="Ezra D."/>
            <person name="Gonzalez J."/>
            <person name="Henrissat B."/>
            <person name="Kuo A."/>
            <person name="Liang C."/>
            <person name="Lipzen A."/>
            <person name="Lutzoni F."/>
            <person name="Magnuson J."/>
            <person name="Mondo S."/>
            <person name="Nolan M."/>
            <person name="Ohm R."/>
            <person name="Pangilinan J."/>
            <person name="Park H.-J."/>
            <person name="Ramirez L."/>
            <person name="Alfaro M."/>
            <person name="Sun H."/>
            <person name="Tritt A."/>
            <person name="Yoshinaga Y."/>
            <person name="Zwiers L.-H."/>
            <person name="Turgeon B."/>
            <person name="Goodwin S."/>
            <person name="Spatafora J."/>
            <person name="Crous P."/>
            <person name="Grigoriev I."/>
        </authorList>
    </citation>
    <scope>NUCLEOTIDE SEQUENCE [LARGE SCALE GENOMIC DNA]</scope>
    <source>
        <strain evidence="3">CBS 304.66</strain>
    </source>
</reference>
<proteinExistence type="predicted"/>
<feature type="compositionally biased region" description="Basic and acidic residues" evidence="1">
    <location>
        <begin position="13"/>
        <end position="24"/>
    </location>
</feature>
<dbReference type="EMBL" id="ML986581">
    <property type="protein sequence ID" value="KAF2269798.1"/>
    <property type="molecule type" value="Genomic_DNA"/>
</dbReference>
<name>A0A9P4TQP3_9PLEO</name>
<gene>
    <name evidence="2" type="ORF">CC78DRAFT_574666</name>
</gene>
<evidence type="ECO:0000313" key="2">
    <source>
        <dbReference type="EMBL" id="KAF2269798.1"/>
    </source>
</evidence>
<feature type="region of interest" description="Disordered" evidence="1">
    <location>
        <begin position="62"/>
        <end position="106"/>
    </location>
</feature>
<sequence>MPCRGGARWKKKTTSERSRAESHDPYTYVQTDMDTRPSIGGNVARRAERQWRELGPPLPIRISPSRLAGTGSISARPRAARSWPASSRLDLKEQSTQHMALSKGLPARSEEADSDTFWQHLDLKKQCQHSSGAHIVCCYRFRAGGRHCWIVFCSLAMQLRGSPRPLYALRSPPPTHSPHSLTPSDASPVVLHCLYSTPTLQPTASSHAACISHLLQNRAKSCRVYIHT</sequence>
<dbReference type="Proteomes" id="UP000800093">
    <property type="component" value="Unassembled WGS sequence"/>
</dbReference>
<feature type="region of interest" description="Disordered" evidence="1">
    <location>
        <begin position="1"/>
        <end position="42"/>
    </location>
</feature>
<accession>A0A9P4TQP3</accession>
<evidence type="ECO:0000313" key="3">
    <source>
        <dbReference type="Proteomes" id="UP000800093"/>
    </source>
</evidence>
<organism evidence="2 3">
    <name type="scientific">Lojkania enalia</name>
    <dbReference type="NCBI Taxonomy" id="147567"/>
    <lineage>
        <taxon>Eukaryota</taxon>
        <taxon>Fungi</taxon>
        <taxon>Dikarya</taxon>
        <taxon>Ascomycota</taxon>
        <taxon>Pezizomycotina</taxon>
        <taxon>Dothideomycetes</taxon>
        <taxon>Pleosporomycetidae</taxon>
        <taxon>Pleosporales</taxon>
        <taxon>Pleosporales incertae sedis</taxon>
        <taxon>Lojkania</taxon>
    </lineage>
</organism>
<comment type="caution">
    <text evidence="2">The sequence shown here is derived from an EMBL/GenBank/DDBJ whole genome shotgun (WGS) entry which is preliminary data.</text>
</comment>